<keyword evidence="14" id="KW-1185">Reference proteome</keyword>
<dbReference type="InterPro" id="IPR003961">
    <property type="entry name" value="FN3_dom"/>
</dbReference>
<dbReference type="EC" id="3.1.3.48" evidence="3"/>
<dbReference type="Gene3D" id="2.170.300.10">
    <property type="entry name" value="Tie2 ligand-binding domain superfamily"/>
    <property type="match status" value="1"/>
</dbReference>
<comment type="similarity">
    <text evidence="2">Belongs to the protein-tyrosine phosphatase family.</text>
</comment>
<dbReference type="Gene3D" id="3.90.190.10">
    <property type="entry name" value="Protein tyrosine phosphatase superfamily"/>
    <property type="match status" value="2"/>
</dbReference>
<dbReference type="Proteomes" id="UP001652700">
    <property type="component" value="Unplaced"/>
</dbReference>
<dbReference type="GeneID" id="114335080"/>
<comment type="subcellular location">
    <subcellularLocation>
        <location evidence="1">Membrane</location>
        <topology evidence="1">Single-pass membrane protein</topology>
    </subcellularLocation>
</comment>
<dbReference type="SMART" id="SM00194">
    <property type="entry name" value="PTPc"/>
    <property type="match status" value="2"/>
</dbReference>
<evidence type="ECO:0000313" key="14">
    <source>
        <dbReference type="Proteomes" id="UP001652700"/>
    </source>
</evidence>
<dbReference type="PROSITE" id="PS50853">
    <property type="entry name" value="FN3"/>
    <property type="match status" value="2"/>
</dbReference>
<feature type="domain" description="Tyrosine specific protein phosphatases" evidence="11">
    <location>
        <begin position="1812"/>
        <end position="1885"/>
    </location>
</feature>
<dbReference type="InterPro" id="IPR029021">
    <property type="entry name" value="Prot-tyrosine_phosphatase-like"/>
</dbReference>
<comment type="catalytic activity">
    <reaction evidence="8">
        <text>O-phospho-L-tyrosyl-[protein] + H2O = L-tyrosyl-[protein] + phosphate</text>
        <dbReference type="Rhea" id="RHEA:10684"/>
        <dbReference type="Rhea" id="RHEA-COMP:10136"/>
        <dbReference type="Rhea" id="RHEA-COMP:20101"/>
        <dbReference type="ChEBI" id="CHEBI:15377"/>
        <dbReference type="ChEBI" id="CHEBI:43474"/>
        <dbReference type="ChEBI" id="CHEBI:46858"/>
        <dbReference type="ChEBI" id="CHEBI:61978"/>
        <dbReference type="EC" id="3.1.3.48"/>
    </reaction>
</comment>
<evidence type="ECO:0000256" key="8">
    <source>
        <dbReference type="ARBA" id="ARBA00051722"/>
    </source>
</evidence>
<dbReference type="PANTHER" id="PTHR19134:SF562">
    <property type="entry name" value="PROTEIN-TYROSINE-PHOSPHATASE"/>
    <property type="match status" value="1"/>
</dbReference>
<evidence type="ECO:0000259" key="12">
    <source>
        <dbReference type="PROSITE" id="PS50853"/>
    </source>
</evidence>
<dbReference type="CDD" id="cd00063">
    <property type="entry name" value="FN3"/>
    <property type="match status" value="2"/>
</dbReference>
<keyword evidence="4 9" id="KW-0732">Signal</keyword>
<dbReference type="RefSeq" id="XP_050510290.1">
    <property type="nucleotide sequence ID" value="XM_050654333.1"/>
</dbReference>
<dbReference type="PANTHER" id="PTHR19134">
    <property type="entry name" value="RECEPTOR-TYPE TYROSINE-PROTEIN PHOSPHATASE"/>
    <property type="match status" value="1"/>
</dbReference>
<dbReference type="SUPFAM" id="SSF52799">
    <property type="entry name" value="(Phosphotyrosine protein) phosphatases II"/>
    <property type="match status" value="2"/>
</dbReference>
<reference evidence="13" key="1">
    <citation type="submission" date="2025-05" db="UniProtKB">
        <authorList>
            <consortium name="EnsemblMetazoa"/>
        </authorList>
    </citation>
    <scope>IDENTIFICATION</scope>
</reference>
<dbReference type="InterPro" id="IPR036116">
    <property type="entry name" value="FN3_sf"/>
</dbReference>
<evidence type="ECO:0000259" key="10">
    <source>
        <dbReference type="PROSITE" id="PS50055"/>
    </source>
</evidence>
<feature type="signal peptide" evidence="9">
    <location>
        <begin position="1"/>
        <end position="19"/>
    </location>
</feature>
<dbReference type="PROSITE" id="PS50055">
    <property type="entry name" value="TYR_PHOSPHATASE_PTP"/>
    <property type="match status" value="2"/>
</dbReference>
<dbReference type="InterPro" id="IPR000242">
    <property type="entry name" value="PTP_cat"/>
</dbReference>
<evidence type="ECO:0000259" key="11">
    <source>
        <dbReference type="PROSITE" id="PS50056"/>
    </source>
</evidence>
<evidence type="ECO:0000256" key="7">
    <source>
        <dbReference type="ARBA" id="ARBA00023136"/>
    </source>
</evidence>
<feature type="chain" id="PRO_5047001274" description="protein-tyrosine-phosphatase" evidence="9">
    <location>
        <begin position="20"/>
        <end position="1905"/>
    </location>
</feature>
<dbReference type="SMART" id="SM00404">
    <property type="entry name" value="PTPc_motif"/>
    <property type="match status" value="2"/>
</dbReference>
<dbReference type="Pfam" id="PF00102">
    <property type="entry name" value="Y_phosphatase"/>
    <property type="match status" value="2"/>
</dbReference>
<keyword evidence="7" id="KW-0472">Membrane</keyword>
<evidence type="ECO:0000313" key="13">
    <source>
        <dbReference type="EnsemblMetazoa" id="XP_050510290.1"/>
    </source>
</evidence>
<feature type="domain" description="Tyrosine-protein phosphatase" evidence="10">
    <location>
        <begin position="1345"/>
        <end position="1603"/>
    </location>
</feature>
<dbReference type="CDD" id="cd00055">
    <property type="entry name" value="EGF_Lam"/>
    <property type="match status" value="1"/>
</dbReference>
<dbReference type="Pfam" id="PF00041">
    <property type="entry name" value="fn3"/>
    <property type="match status" value="2"/>
</dbReference>
<dbReference type="CDD" id="cd00047">
    <property type="entry name" value="PTPc"/>
    <property type="match status" value="2"/>
</dbReference>
<organism evidence="13 14">
    <name type="scientific">Diabrotica virgifera virgifera</name>
    <name type="common">western corn rootworm</name>
    <dbReference type="NCBI Taxonomy" id="50390"/>
    <lineage>
        <taxon>Eukaryota</taxon>
        <taxon>Metazoa</taxon>
        <taxon>Ecdysozoa</taxon>
        <taxon>Arthropoda</taxon>
        <taxon>Hexapoda</taxon>
        <taxon>Insecta</taxon>
        <taxon>Pterygota</taxon>
        <taxon>Neoptera</taxon>
        <taxon>Endopterygota</taxon>
        <taxon>Coleoptera</taxon>
        <taxon>Polyphaga</taxon>
        <taxon>Cucujiformia</taxon>
        <taxon>Chrysomeloidea</taxon>
        <taxon>Chrysomelidae</taxon>
        <taxon>Galerucinae</taxon>
        <taxon>Diabroticina</taxon>
        <taxon>Diabroticites</taxon>
        <taxon>Diabrotica</taxon>
    </lineage>
</organism>
<dbReference type="InterPro" id="IPR000387">
    <property type="entry name" value="Tyr_Pase_dom"/>
</dbReference>
<dbReference type="InterPro" id="IPR050348">
    <property type="entry name" value="Protein-Tyr_Phosphatase"/>
</dbReference>
<dbReference type="SMART" id="SM00060">
    <property type="entry name" value="FN3"/>
    <property type="match status" value="3"/>
</dbReference>
<feature type="domain" description="Fibronectin type-III" evidence="12">
    <location>
        <begin position="906"/>
        <end position="1003"/>
    </location>
</feature>
<name>A0ABM5KJA3_DIAVI</name>
<protein>
    <recommendedName>
        <fullName evidence="3">protein-tyrosine-phosphatase</fullName>
        <ecNumber evidence="3">3.1.3.48</ecNumber>
    </recommendedName>
</protein>
<dbReference type="Gene3D" id="2.60.40.10">
    <property type="entry name" value="Immunoglobulins"/>
    <property type="match status" value="2"/>
</dbReference>
<evidence type="ECO:0000256" key="9">
    <source>
        <dbReference type="SAM" id="SignalP"/>
    </source>
</evidence>
<dbReference type="InterPro" id="IPR002049">
    <property type="entry name" value="LE_dom"/>
</dbReference>
<evidence type="ECO:0000256" key="4">
    <source>
        <dbReference type="ARBA" id="ARBA00022729"/>
    </source>
</evidence>
<keyword evidence="5" id="KW-0378">Hydrolase</keyword>
<evidence type="ECO:0000256" key="5">
    <source>
        <dbReference type="ARBA" id="ARBA00022801"/>
    </source>
</evidence>
<dbReference type="InterPro" id="IPR013783">
    <property type="entry name" value="Ig-like_fold"/>
</dbReference>
<evidence type="ECO:0000256" key="6">
    <source>
        <dbReference type="ARBA" id="ARBA00022912"/>
    </source>
</evidence>
<feature type="domain" description="Tyrosine specific protein phosphatases" evidence="11">
    <location>
        <begin position="1520"/>
        <end position="1594"/>
    </location>
</feature>
<dbReference type="EnsemblMetazoa" id="XM_050654333.1">
    <property type="protein sequence ID" value="XP_050510290.1"/>
    <property type="gene ID" value="LOC114335080"/>
</dbReference>
<dbReference type="InterPro" id="IPR003595">
    <property type="entry name" value="Tyr_Pase_cat"/>
</dbReference>
<dbReference type="PROSITE" id="PS00383">
    <property type="entry name" value="TYR_PHOSPHATASE_1"/>
    <property type="match status" value="1"/>
</dbReference>
<sequence length="1905" mass="219110">MKHALQIILGLLITLLVNADDANDVFIIGNNFCLTNGTSAIYFTDNKGDQETKIYPDPPKSPINCDSKTKECNRNWNILNWERRDSYITFSPSIITDRRWESFPTIITQRSEDNKNYYYKEVDDIDDNISIAFSVKAKFESHIFLCDSAITSNCYWIMLGGSSGTVSAIRKCSTNPVPVSLKNYAEGSCKLNHNPIKDNPLDENNWKHFVIQKFRSRLRLLIYRGKKDGLTPYLFLDDQYYIIPKKLFVHYKVKTGHALWKFHKYYNFESKGEGVLSSPPFQVPNGIICISMFVKTSSKGTLSIQVKDRNALNAMDTRELNTNNTWQEVGMIIKDDNKENKLYQVNFVHYASEEDTCAVDGIRECNEIEYRYIKHEEGGSLSCQRLEDPLTVTIKKLTPTTNKETNCSESTFGENCIPCGIFGEPYCKSFNYCELRTLKCFCTAGYQNDNCEECPDKFYGHGCKKFSRCKIWDKYSNINGYCSKGYCEYPYIGNRCQDVEFPFFLNPPTIYKVTTRGFTIVQDNLTREGYAESYHFQYSEAGKEDWKRINPDISVDISQAVEVYNGDISIEPDTEYIVRAILKKEKGGKSLRSKSNTTANVLTGCIDLTENEIRITPENTTAHIELLFSSDHCQYQKYQVKVDNGEYKYITSSLDVDNFHVKNLKPYTPHTFYVKYTSNSKNALIIKKDFMTRQAKPSEITNYKSSATSTTVSLSWEKPDKANGIISGYVIRYKVLRNLACKKDKESTFSNVTTSETSLTLNYLEPYTRYNVHIQAKNDEFLGEIFSATVETLPLNIITEQETLSINNIIPKSDGATVTIKDLICSSLFGPLDIQFEVTCLSNWCRTEAPTNFNRSYDPNNFRFDVSGSSILPFTDYVMAVKIHRNSAWNYSEYRNFTTLPSVANKIYGVEKYNNSENSISLRWKPPYPPTGILEKYFIIYGWRSTSEEVAIKECTFWKGYHCATIDKQISFKTTYQIQVSAINKDQGYGPYSDPIKVYIGEEAPSVVYNLEAMWTPKNDLNISFYHPNDTNGQLRSFEIIMNDNYNFPIRQFVTEYMPIYQYQIDSPKFTECDTLPLKVRAHNIHNPSKFVSISVDTPPSLPEDIEKIEGNSTNTTITLGIKIKETMKRVDMCNIFVSTNQMEEEGTQTLTVEEFNKYFSRNNTRRVYTSTKNVNSTINLIIGDNDDAENIALNPGTKYSLIVILSNKCKNNNLTQSRIKQIFIQTMGNYVKPIIVTTTETPTTGKSENVAVSGLWALLLLLILPIALIWYIKKKHPNIPQMIKPQPKLPQEDQIVLTDTPLVTKPTIKAIKPTPSVMVQGPKTKNSKKVKIIDLETYVKESITNGEFQRQHELFPKGLLKPHSVGSTAENKIKNRYKNLVAYDHSRVKLKRSSGDNQSDYINANYIDGYRQRKAYIATQGPKANTLTDFWMMIWQKNVRDIIMLANIYENGKKKVEKYWPEINEDKHYGDYKVHYVSSSVHANFEERKFTLSHNNEQRQITQLHFTTWPDHGVPLYSQSLVPFLQKILKIPYSAQSPMIVHCSAGVGRTGTIILSDIILRMAAAENSVDFLAYLEIIRDQRSNLVDNLEQYKLAHLVVLECLFGMRTSIMCNDDMRTIVENTISNNGIRTQMKYIEETQWQDSAMETILDNEEVAPIYDEKNRFKDIIPEHYRVFVTRYPHDDETSSYINAILVDDFRNPGRYIVTQQPMPNTIGDFWRMVLERSCNVIISLNTIDLKDETVCQVWPEKNEELNPVDFIKIVHKKTRRLEFYSIITVELVTQLTEVENTTVNIIALDNWRHEDLLPNSIEEFLAFKDAAEALSRTSESILVMCYDGAKASGLYLALSFIIEKMKLEQECDVCLAVRTVRHSRKQFVTTEEQYEFLYRASLTFITGFQPYSNFA</sequence>
<feature type="domain" description="Tyrosine-protein phosphatase" evidence="10">
    <location>
        <begin position="1662"/>
        <end position="1894"/>
    </location>
</feature>
<keyword evidence="6" id="KW-0904">Protein phosphatase</keyword>
<evidence type="ECO:0000256" key="2">
    <source>
        <dbReference type="ARBA" id="ARBA00009580"/>
    </source>
</evidence>
<proteinExistence type="inferred from homology"/>
<dbReference type="InterPro" id="IPR016130">
    <property type="entry name" value="Tyr_Pase_AS"/>
</dbReference>
<accession>A0ABM5KJA3</accession>
<evidence type="ECO:0000256" key="3">
    <source>
        <dbReference type="ARBA" id="ARBA00013064"/>
    </source>
</evidence>
<dbReference type="SUPFAM" id="SSF49265">
    <property type="entry name" value="Fibronectin type III"/>
    <property type="match status" value="2"/>
</dbReference>
<dbReference type="PRINTS" id="PR00700">
    <property type="entry name" value="PRTYPHPHTASE"/>
</dbReference>
<evidence type="ECO:0000256" key="1">
    <source>
        <dbReference type="ARBA" id="ARBA00004167"/>
    </source>
</evidence>
<feature type="domain" description="Fibronectin type-III" evidence="12">
    <location>
        <begin position="696"/>
        <end position="802"/>
    </location>
</feature>
<dbReference type="PROSITE" id="PS50056">
    <property type="entry name" value="TYR_PHOSPHATASE_2"/>
    <property type="match status" value="2"/>
</dbReference>